<evidence type="ECO:0008006" key="3">
    <source>
        <dbReference type="Google" id="ProtNLM"/>
    </source>
</evidence>
<dbReference type="Proteomes" id="UP000231464">
    <property type="component" value="Unassembled WGS sequence"/>
</dbReference>
<reference evidence="2" key="1">
    <citation type="submission" date="2017-09" db="EMBL/GenBank/DDBJ databases">
        <title>Depth-based differentiation of microbial function through sediment-hosted aquifers and enrichment of novel symbionts in the deep terrestrial subsurface.</title>
        <authorList>
            <person name="Probst A.J."/>
            <person name="Ladd B."/>
            <person name="Jarett J.K."/>
            <person name="Geller-Mcgrath D.E."/>
            <person name="Sieber C.M.K."/>
            <person name="Emerson J.B."/>
            <person name="Anantharaman K."/>
            <person name="Thomas B.C."/>
            <person name="Malmstrom R."/>
            <person name="Stieglmeier M."/>
            <person name="Klingl A."/>
            <person name="Woyke T."/>
            <person name="Ryan C.M."/>
            <person name="Banfield J.F."/>
        </authorList>
    </citation>
    <scope>NUCLEOTIDE SEQUENCE [LARGE SCALE GENOMIC DNA]</scope>
</reference>
<proteinExistence type="predicted"/>
<gene>
    <name evidence="1" type="ORF">COU23_02440</name>
</gene>
<name>A0A2M6WA75_9BACT</name>
<evidence type="ECO:0000313" key="2">
    <source>
        <dbReference type="Proteomes" id="UP000231464"/>
    </source>
</evidence>
<sequence>MSLAEQLPCFSLADLVTIEKDKHYLKILFSRYAKAGKVIRLKKGFYVTKEYFDKMEKTGQVSFYLEFIAHILYQPSYLSLDYVLYEHNILTEIPRNFTLITKNKTTHLVNQFGNFFYHKIQDKLFDGFEVNKKNNLTTAKATKAKSLFDFLYLRKNILNNKKAGAELRLNLDNFKKKDWQEFKKYLKVENSKKMKQIFTYF</sequence>
<dbReference type="AlphaFoldDB" id="A0A2M6WA75"/>
<organism evidence="1 2">
    <name type="scientific">Candidatus Kuenenbacteria bacterium CG10_big_fil_rev_8_21_14_0_10_36_11</name>
    <dbReference type="NCBI Taxonomy" id="1974618"/>
    <lineage>
        <taxon>Bacteria</taxon>
        <taxon>Candidatus Kueneniibacteriota</taxon>
    </lineage>
</organism>
<protein>
    <recommendedName>
        <fullName evidence="3">Transcriptional regulator, AbiEi antitoxin, Type IV TA system</fullName>
    </recommendedName>
</protein>
<dbReference type="EMBL" id="PFBP01000039">
    <property type="protein sequence ID" value="PIT89718.1"/>
    <property type="molecule type" value="Genomic_DNA"/>
</dbReference>
<comment type="caution">
    <text evidence="1">The sequence shown here is derived from an EMBL/GenBank/DDBJ whole genome shotgun (WGS) entry which is preliminary data.</text>
</comment>
<evidence type="ECO:0000313" key="1">
    <source>
        <dbReference type="EMBL" id="PIT89718.1"/>
    </source>
</evidence>
<accession>A0A2M6WA75</accession>